<comment type="caution">
    <text evidence="7">The sequence shown here is derived from an EMBL/GenBank/DDBJ whole genome shotgun (WGS) entry which is preliminary data.</text>
</comment>
<keyword evidence="8" id="KW-1185">Reference proteome</keyword>
<dbReference type="NCBIfam" id="NF002937">
    <property type="entry name" value="PRK03584.1"/>
    <property type="match status" value="1"/>
</dbReference>
<protein>
    <submittedName>
        <fullName evidence="7">Acetoacetate--CoA ligase</fullName>
    </submittedName>
</protein>
<dbReference type="InterPro" id="IPR032387">
    <property type="entry name" value="ACAS_N"/>
</dbReference>
<dbReference type="InterPro" id="IPR020845">
    <property type="entry name" value="AMP-binding_CS"/>
</dbReference>
<keyword evidence="3" id="KW-0547">Nucleotide-binding</keyword>
<feature type="domain" description="Acetyl-coenzyme A synthetase N-terminal" evidence="6">
    <location>
        <begin position="41"/>
        <end position="97"/>
    </location>
</feature>
<keyword evidence="4" id="KW-0067">ATP-binding</keyword>
<dbReference type="InterPro" id="IPR000873">
    <property type="entry name" value="AMP-dep_synth/lig_dom"/>
</dbReference>
<organism evidence="7 8">
    <name type="scientific">Pseudonocardia ailaonensis</name>
    <dbReference type="NCBI Taxonomy" id="367279"/>
    <lineage>
        <taxon>Bacteria</taxon>
        <taxon>Bacillati</taxon>
        <taxon>Actinomycetota</taxon>
        <taxon>Actinomycetes</taxon>
        <taxon>Pseudonocardiales</taxon>
        <taxon>Pseudonocardiaceae</taxon>
        <taxon>Pseudonocardia</taxon>
    </lineage>
</organism>
<evidence type="ECO:0000259" key="5">
    <source>
        <dbReference type="Pfam" id="PF00501"/>
    </source>
</evidence>
<evidence type="ECO:0000313" key="7">
    <source>
        <dbReference type="EMBL" id="GAA1827288.1"/>
    </source>
</evidence>
<dbReference type="Pfam" id="PF16177">
    <property type="entry name" value="ACAS_N"/>
    <property type="match status" value="1"/>
</dbReference>
<evidence type="ECO:0000259" key="6">
    <source>
        <dbReference type="Pfam" id="PF16177"/>
    </source>
</evidence>
<dbReference type="NCBIfam" id="TIGR01217">
    <property type="entry name" value="ac_ac_CoA_syn"/>
    <property type="match status" value="1"/>
</dbReference>
<keyword evidence="2 7" id="KW-0436">Ligase</keyword>
<dbReference type="EMBL" id="BAAAQK010000001">
    <property type="protein sequence ID" value="GAA1827288.1"/>
    <property type="molecule type" value="Genomic_DNA"/>
</dbReference>
<dbReference type="InterPro" id="IPR005914">
    <property type="entry name" value="Acac_CoA_synth"/>
</dbReference>
<dbReference type="RefSeq" id="WP_344411495.1">
    <property type="nucleotide sequence ID" value="NZ_BAAAQK010000001.1"/>
</dbReference>
<reference evidence="7 8" key="1">
    <citation type="journal article" date="2019" name="Int. J. Syst. Evol. Microbiol.">
        <title>The Global Catalogue of Microorganisms (GCM) 10K type strain sequencing project: providing services to taxonomists for standard genome sequencing and annotation.</title>
        <authorList>
            <consortium name="The Broad Institute Genomics Platform"/>
            <consortium name="The Broad Institute Genome Sequencing Center for Infectious Disease"/>
            <person name="Wu L."/>
            <person name="Ma J."/>
        </authorList>
    </citation>
    <scope>NUCLEOTIDE SEQUENCE [LARGE SCALE GENOMIC DNA]</scope>
    <source>
        <strain evidence="7 8">JCM 16009</strain>
    </source>
</reference>
<comment type="similarity">
    <text evidence="1">Belongs to the ATP-dependent AMP-binding enzyme family.</text>
</comment>
<evidence type="ECO:0000256" key="1">
    <source>
        <dbReference type="ARBA" id="ARBA00006432"/>
    </source>
</evidence>
<dbReference type="InterPro" id="IPR042099">
    <property type="entry name" value="ANL_N_sf"/>
</dbReference>
<dbReference type="PANTHER" id="PTHR42921">
    <property type="entry name" value="ACETOACETYL-COA SYNTHETASE"/>
    <property type="match status" value="1"/>
</dbReference>
<accession>A0ABN2MHI3</accession>
<evidence type="ECO:0000313" key="8">
    <source>
        <dbReference type="Proteomes" id="UP001500449"/>
    </source>
</evidence>
<dbReference type="GO" id="GO:0016874">
    <property type="term" value="F:ligase activity"/>
    <property type="evidence" value="ECO:0007669"/>
    <property type="project" value="UniProtKB-KW"/>
</dbReference>
<dbReference type="Gene3D" id="3.30.300.30">
    <property type="match status" value="1"/>
</dbReference>
<feature type="domain" description="AMP-dependent synthetase/ligase" evidence="5">
    <location>
        <begin position="102"/>
        <end position="467"/>
    </location>
</feature>
<dbReference type="Gene3D" id="3.40.50.12780">
    <property type="entry name" value="N-terminal domain of ligase-like"/>
    <property type="match status" value="1"/>
</dbReference>
<dbReference type="PANTHER" id="PTHR42921:SF1">
    <property type="entry name" value="ACETOACETYL-COA SYNTHETASE"/>
    <property type="match status" value="1"/>
</dbReference>
<gene>
    <name evidence="7" type="ORF">GCM10009836_01200</name>
</gene>
<name>A0ABN2MHI3_9PSEU</name>
<evidence type="ECO:0000256" key="2">
    <source>
        <dbReference type="ARBA" id="ARBA00022598"/>
    </source>
</evidence>
<dbReference type="Proteomes" id="UP001500449">
    <property type="component" value="Unassembled WGS sequence"/>
</dbReference>
<dbReference type="PROSITE" id="PS00455">
    <property type="entry name" value="AMP_BINDING"/>
    <property type="match status" value="1"/>
</dbReference>
<sequence length="657" mass="70757">MSTVSYGDVLWKPSPEGVEALRLTRFARRVGETRGLYFAGYPELWEWSVRDLPGFWQSVVDFFGVRFHAPPTEILTDDEMPFTRWFPGATLNYAEHALLGAGDSPAVLAHSQTRGPQSLTADELRDQVGRAAAGLRRLGVTRGDAVAGYLPNCPEATVLFLACASIGAVFSCCAVEFGTGLVVDRLAQVAPKVLVAADGYRYHGKEIDKRDTVDAIVAALPSLAATVVVPYAFPAPDFGTWAELTSRPAPLTFEAVPFDHPLYVLYSSGTTGPPKAFVHTHGRILVEHLKTLGLHLDLGPGDRLLQPTTTGWMLWNFGVSALLLGAAVVCFDGDPLHPDPLEIWRVAEESAATVLNTGAAVVAGTMRSGRSPRTEVDLAALRTVSVTGSPLPPEGFRWIYDEVKPDVFVTSGSGGTDVCTGFVGGVPTLPVTAGELTAPYLGVALDSFDPEGRPVRGTEGELVITRPLPSMPVEFLHDPGHARYLASYFDRYPGVWRHGDWIRIGEDGRSVITGRSDATLKRGGVRIGTSELYSALDGMGELGDTVVVHLDTDGRDLLVLLAAPPPEVRADDELATRVRRRIREELSPRHVPDLVRFVPALPRTITGKRLEIPVKRILGGERPADVLDPGTITDPGALAAIEALGAEIRTPTAKESR</sequence>
<dbReference type="InterPro" id="IPR045851">
    <property type="entry name" value="AMP-bd_C_sf"/>
</dbReference>
<evidence type="ECO:0000256" key="4">
    <source>
        <dbReference type="ARBA" id="ARBA00022840"/>
    </source>
</evidence>
<proteinExistence type="inferred from homology"/>
<dbReference type="SUPFAM" id="SSF56801">
    <property type="entry name" value="Acetyl-CoA synthetase-like"/>
    <property type="match status" value="1"/>
</dbReference>
<evidence type="ECO:0000256" key="3">
    <source>
        <dbReference type="ARBA" id="ARBA00022741"/>
    </source>
</evidence>
<dbReference type="Pfam" id="PF00501">
    <property type="entry name" value="AMP-binding"/>
    <property type="match status" value="1"/>
</dbReference>